<evidence type="ECO:0000256" key="10">
    <source>
        <dbReference type="SAM" id="MobiDB-lite"/>
    </source>
</evidence>
<dbReference type="AlphaFoldDB" id="A0A2T6BV05"/>
<keyword evidence="7 9" id="KW-0057">Aromatic amino acid biosynthesis</keyword>
<dbReference type="InterPro" id="IPR001240">
    <property type="entry name" value="PRAI_dom"/>
</dbReference>
<evidence type="ECO:0000256" key="5">
    <source>
        <dbReference type="ARBA" id="ARBA00022605"/>
    </source>
</evidence>
<gene>
    <name evidence="9" type="primary">trpF</name>
    <name evidence="12" type="ORF">C8P63_11056</name>
</gene>
<comment type="catalytic activity">
    <reaction evidence="1 9">
        <text>N-(5-phospho-beta-D-ribosyl)anthranilate = 1-(2-carboxyphenylamino)-1-deoxy-D-ribulose 5-phosphate</text>
        <dbReference type="Rhea" id="RHEA:21540"/>
        <dbReference type="ChEBI" id="CHEBI:18277"/>
        <dbReference type="ChEBI" id="CHEBI:58613"/>
        <dbReference type="EC" id="5.3.1.24"/>
    </reaction>
</comment>
<protein>
    <recommendedName>
        <fullName evidence="4 9">N-(5'-phosphoribosyl)anthranilate isomerase</fullName>
        <shortName evidence="9">PRAI</shortName>
        <ecNumber evidence="3 9">5.3.1.24</ecNumber>
    </recommendedName>
</protein>
<dbReference type="Pfam" id="PF00697">
    <property type="entry name" value="PRAI"/>
    <property type="match status" value="1"/>
</dbReference>
<feature type="compositionally biased region" description="Basic and acidic residues" evidence="10">
    <location>
        <begin position="195"/>
        <end position="204"/>
    </location>
</feature>
<dbReference type="GO" id="GO:0000162">
    <property type="term" value="P:L-tryptophan biosynthetic process"/>
    <property type="evidence" value="ECO:0007669"/>
    <property type="project" value="UniProtKB-UniRule"/>
</dbReference>
<sequence>MRTFVKLCGLQTPEDAEKLEGIDADAAGMIFVPGRKRTVSPERAASIVSRLPAGIRSAGVFLNPTRDEVLRVWDRVELDLIQLHGLEEPEFCRWLKENLGGRIVKVFFAGKKSAFPPEAYARWIDAVLIDSVAGTDRGGTGKTFAWNLLPEEQKRWEAWGIPVWVAGGLHPDNVNRLLTEHLPHGVDTSSGVETNGEKDRDKMKRFVERVRRHDRRVH</sequence>
<organism evidence="12 13">
    <name type="scientific">Melghirimyces profundicolus</name>
    <dbReference type="NCBI Taxonomy" id="1242148"/>
    <lineage>
        <taxon>Bacteria</taxon>
        <taxon>Bacillati</taxon>
        <taxon>Bacillota</taxon>
        <taxon>Bacilli</taxon>
        <taxon>Bacillales</taxon>
        <taxon>Thermoactinomycetaceae</taxon>
        <taxon>Melghirimyces</taxon>
    </lineage>
</organism>
<evidence type="ECO:0000256" key="9">
    <source>
        <dbReference type="HAMAP-Rule" id="MF_00135"/>
    </source>
</evidence>
<dbReference type="EC" id="5.3.1.24" evidence="3 9"/>
<feature type="domain" description="N-(5'phosphoribosyl) anthranilate isomerase (PRAI)" evidence="11">
    <location>
        <begin position="6"/>
        <end position="208"/>
    </location>
</feature>
<keyword evidence="5 9" id="KW-0028">Amino-acid biosynthesis</keyword>
<evidence type="ECO:0000256" key="3">
    <source>
        <dbReference type="ARBA" id="ARBA00012572"/>
    </source>
</evidence>
<evidence type="ECO:0000259" key="11">
    <source>
        <dbReference type="Pfam" id="PF00697"/>
    </source>
</evidence>
<evidence type="ECO:0000256" key="7">
    <source>
        <dbReference type="ARBA" id="ARBA00023141"/>
    </source>
</evidence>
<comment type="pathway">
    <text evidence="2 9">Amino-acid biosynthesis; L-tryptophan biosynthesis; L-tryptophan from chorismate: step 3/5.</text>
</comment>
<evidence type="ECO:0000313" key="12">
    <source>
        <dbReference type="EMBL" id="PTX59911.1"/>
    </source>
</evidence>
<dbReference type="InterPro" id="IPR011060">
    <property type="entry name" value="RibuloseP-bd_barrel"/>
</dbReference>
<dbReference type="EMBL" id="QBKR01000010">
    <property type="protein sequence ID" value="PTX59911.1"/>
    <property type="molecule type" value="Genomic_DNA"/>
</dbReference>
<dbReference type="PANTHER" id="PTHR42894">
    <property type="entry name" value="N-(5'-PHOSPHORIBOSYL)ANTHRANILATE ISOMERASE"/>
    <property type="match status" value="1"/>
</dbReference>
<keyword evidence="6 9" id="KW-0822">Tryptophan biosynthesis</keyword>
<keyword evidence="8 9" id="KW-0413">Isomerase</keyword>
<evidence type="ECO:0000256" key="8">
    <source>
        <dbReference type="ARBA" id="ARBA00023235"/>
    </source>
</evidence>
<dbReference type="InterPro" id="IPR013785">
    <property type="entry name" value="Aldolase_TIM"/>
</dbReference>
<dbReference type="RefSeq" id="WP_108023185.1">
    <property type="nucleotide sequence ID" value="NZ_QBKR01000010.1"/>
</dbReference>
<accession>A0A2T6BV05</accession>
<evidence type="ECO:0000313" key="13">
    <source>
        <dbReference type="Proteomes" id="UP000244240"/>
    </source>
</evidence>
<dbReference type="OrthoDB" id="9786954at2"/>
<comment type="caution">
    <text evidence="12">The sequence shown here is derived from an EMBL/GenBank/DDBJ whole genome shotgun (WGS) entry which is preliminary data.</text>
</comment>
<proteinExistence type="inferred from homology"/>
<keyword evidence="13" id="KW-1185">Reference proteome</keyword>
<dbReference type="CDD" id="cd00405">
    <property type="entry name" value="PRAI"/>
    <property type="match status" value="1"/>
</dbReference>
<name>A0A2T6BV05_9BACL</name>
<dbReference type="GO" id="GO:0004640">
    <property type="term" value="F:phosphoribosylanthranilate isomerase activity"/>
    <property type="evidence" value="ECO:0007669"/>
    <property type="project" value="UniProtKB-UniRule"/>
</dbReference>
<dbReference type="InterPro" id="IPR044643">
    <property type="entry name" value="TrpF_fam"/>
</dbReference>
<dbReference type="SUPFAM" id="SSF51366">
    <property type="entry name" value="Ribulose-phoshate binding barrel"/>
    <property type="match status" value="1"/>
</dbReference>
<dbReference type="Gene3D" id="3.20.20.70">
    <property type="entry name" value="Aldolase class I"/>
    <property type="match status" value="1"/>
</dbReference>
<evidence type="ECO:0000256" key="2">
    <source>
        <dbReference type="ARBA" id="ARBA00004664"/>
    </source>
</evidence>
<dbReference type="Proteomes" id="UP000244240">
    <property type="component" value="Unassembled WGS sequence"/>
</dbReference>
<comment type="similarity">
    <text evidence="9">Belongs to the TrpF family.</text>
</comment>
<dbReference type="UniPathway" id="UPA00035">
    <property type="reaction ID" value="UER00042"/>
</dbReference>
<reference evidence="12 13" key="1">
    <citation type="submission" date="2018-04" db="EMBL/GenBank/DDBJ databases">
        <title>Genomic Encyclopedia of Archaeal and Bacterial Type Strains, Phase II (KMG-II): from individual species to whole genera.</title>
        <authorList>
            <person name="Goeker M."/>
        </authorList>
    </citation>
    <scope>NUCLEOTIDE SEQUENCE [LARGE SCALE GENOMIC DNA]</scope>
    <source>
        <strain evidence="12 13">DSM 45787</strain>
    </source>
</reference>
<evidence type="ECO:0000256" key="4">
    <source>
        <dbReference type="ARBA" id="ARBA00022272"/>
    </source>
</evidence>
<dbReference type="HAMAP" id="MF_00135">
    <property type="entry name" value="PRAI"/>
    <property type="match status" value="1"/>
</dbReference>
<dbReference type="PANTHER" id="PTHR42894:SF1">
    <property type="entry name" value="N-(5'-PHOSPHORIBOSYL)ANTHRANILATE ISOMERASE"/>
    <property type="match status" value="1"/>
</dbReference>
<evidence type="ECO:0000256" key="6">
    <source>
        <dbReference type="ARBA" id="ARBA00022822"/>
    </source>
</evidence>
<evidence type="ECO:0000256" key="1">
    <source>
        <dbReference type="ARBA" id="ARBA00001164"/>
    </source>
</evidence>
<feature type="region of interest" description="Disordered" evidence="10">
    <location>
        <begin position="185"/>
        <end position="204"/>
    </location>
</feature>